<comment type="subcellular location">
    <subcellularLocation>
        <location evidence="9">Cytoplasm</location>
    </subcellularLocation>
</comment>
<comment type="similarity">
    <text evidence="1 9 10">Belongs to the class-I aminoacyl-tRNA synthetase family.</text>
</comment>
<dbReference type="Gene3D" id="3.40.50.620">
    <property type="entry name" value="HUPs"/>
    <property type="match status" value="1"/>
</dbReference>
<evidence type="ECO:0000313" key="14">
    <source>
        <dbReference type="EMBL" id="OWP75321.1"/>
    </source>
</evidence>
<dbReference type="FunFam" id="3.40.50.620:FF:000037">
    <property type="entry name" value="Glutamine--tRNA ligase cytoplasmic"/>
    <property type="match status" value="1"/>
</dbReference>
<evidence type="ECO:0000313" key="15">
    <source>
        <dbReference type="Proteomes" id="UP000198034"/>
    </source>
</evidence>
<evidence type="ECO:0000256" key="9">
    <source>
        <dbReference type="HAMAP-Rule" id="MF_00126"/>
    </source>
</evidence>
<accession>A0A246G8L5</accession>
<evidence type="ECO:0000256" key="1">
    <source>
        <dbReference type="ARBA" id="ARBA00005594"/>
    </source>
</evidence>
<dbReference type="InterPro" id="IPR020056">
    <property type="entry name" value="Rbsml_bL25/Gln-tRNA_synth_N"/>
</dbReference>
<keyword evidence="3 9" id="KW-0436">Ligase</keyword>
<dbReference type="InterPro" id="IPR020059">
    <property type="entry name" value="Glu/Gln-tRNA-synth_Ib_codon-bd"/>
</dbReference>
<dbReference type="GO" id="GO:0004819">
    <property type="term" value="F:glutamine-tRNA ligase activity"/>
    <property type="evidence" value="ECO:0007669"/>
    <property type="project" value="UniProtKB-UniRule"/>
</dbReference>
<dbReference type="HAMAP" id="MF_00126">
    <property type="entry name" value="Gln_tRNA_synth"/>
    <property type="match status" value="1"/>
</dbReference>
<feature type="binding site" evidence="9">
    <location>
        <position position="230"/>
    </location>
    <ligand>
        <name>ATP</name>
        <dbReference type="ChEBI" id="CHEBI:30616"/>
    </ligand>
</feature>
<organism evidence="14 15">
    <name type="scientific">Flavobacterium columnare</name>
    <dbReference type="NCBI Taxonomy" id="996"/>
    <lineage>
        <taxon>Bacteria</taxon>
        <taxon>Pseudomonadati</taxon>
        <taxon>Bacteroidota</taxon>
        <taxon>Flavobacteriia</taxon>
        <taxon>Flavobacteriales</taxon>
        <taxon>Flavobacteriaceae</taxon>
        <taxon>Flavobacterium</taxon>
    </lineage>
</organism>
<evidence type="ECO:0000256" key="2">
    <source>
        <dbReference type="ARBA" id="ARBA00022490"/>
    </source>
</evidence>
<dbReference type="NCBIfam" id="TIGR00440">
    <property type="entry name" value="glnS"/>
    <property type="match status" value="1"/>
</dbReference>
<dbReference type="SUPFAM" id="SSF50715">
    <property type="entry name" value="Ribosomal protein L25-like"/>
    <property type="match status" value="1"/>
</dbReference>
<evidence type="ECO:0000256" key="3">
    <source>
        <dbReference type="ARBA" id="ARBA00022598"/>
    </source>
</evidence>
<dbReference type="InterPro" id="IPR022861">
    <property type="entry name" value="Gln_tRNA_ligase_bac"/>
</dbReference>
<dbReference type="PANTHER" id="PTHR43097">
    <property type="entry name" value="GLUTAMINE-TRNA LIGASE"/>
    <property type="match status" value="1"/>
</dbReference>
<dbReference type="Pfam" id="PF03950">
    <property type="entry name" value="tRNA-synt_1c_C"/>
    <property type="match status" value="1"/>
</dbReference>
<proteinExistence type="inferred from homology"/>
<evidence type="ECO:0000256" key="5">
    <source>
        <dbReference type="ARBA" id="ARBA00022840"/>
    </source>
</evidence>
<comment type="caution">
    <text evidence="14">The sequence shown here is derived from an EMBL/GenBank/DDBJ whole genome shotgun (WGS) entry which is preliminary data.</text>
</comment>
<dbReference type="PANTHER" id="PTHR43097:SF5">
    <property type="entry name" value="GLUTAMATE--TRNA LIGASE"/>
    <property type="match status" value="1"/>
</dbReference>
<dbReference type="FunFam" id="1.10.1160.10:FF:000001">
    <property type="entry name" value="Glutamine--tRNA ligase"/>
    <property type="match status" value="1"/>
</dbReference>
<comment type="subunit">
    <text evidence="9">Monomer.</text>
</comment>
<dbReference type="InterPro" id="IPR020058">
    <property type="entry name" value="Glu/Gln-tRNA-synth_Ib_cat-dom"/>
</dbReference>
<dbReference type="PRINTS" id="PR00987">
    <property type="entry name" value="TRNASYNTHGLU"/>
</dbReference>
<keyword evidence="2 9" id="KW-0963">Cytoplasm</keyword>
<reference evidence="14 15" key="1">
    <citation type="journal article" date="2017" name="Infect. Genet. Evol.">
        <title>Comparative genome analysis of fish pathogen Flavobacterium columnare reveals extensive sequence diversity within the species.</title>
        <authorList>
            <person name="Kayansamruaj P."/>
            <person name="Dong H.T."/>
            <person name="Hirono I."/>
            <person name="Kondo H."/>
            <person name="Senapin S."/>
            <person name="Rodkhum C."/>
        </authorList>
    </citation>
    <scope>NUCLEOTIDE SEQUENCE [LARGE SCALE GENOMIC DNA]</scope>
    <source>
        <strain evidence="14 15">1214</strain>
    </source>
</reference>
<dbReference type="Proteomes" id="UP000198034">
    <property type="component" value="Unassembled WGS sequence"/>
</dbReference>
<evidence type="ECO:0000256" key="6">
    <source>
        <dbReference type="ARBA" id="ARBA00022917"/>
    </source>
</evidence>
<feature type="binding site" evidence="9">
    <location>
        <position position="67"/>
    </location>
    <ligand>
        <name>L-glutamine</name>
        <dbReference type="ChEBI" id="CHEBI:58359"/>
    </ligand>
</feature>
<dbReference type="EC" id="6.1.1.18" evidence="9"/>
<dbReference type="Pfam" id="PF20974">
    <property type="entry name" value="tRNA-synt_1c_C2"/>
    <property type="match status" value="1"/>
</dbReference>
<dbReference type="GO" id="GO:0006425">
    <property type="term" value="P:glutaminyl-tRNA aminoacylation"/>
    <property type="evidence" value="ECO:0007669"/>
    <property type="project" value="UniProtKB-UniRule"/>
</dbReference>
<feature type="binding site" evidence="9">
    <location>
        <begin position="270"/>
        <end position="272"/>
    </location>
    <ligand>
        <name>ATP</name>
        <dbReference type="ChEBI" id="CHEBI:30616"/>
    </ligand>
</feature>
<evidence type="ECO:0000256" key="8">
    <source>
        <dbReference type="ARBA" id="ARBA00048270"/>
    </source>
</evidence>
<evidence type="ECO:0000259" key="11">
    <source>
        <dbReference type="Pfam" id="PF00749"/>
    </source>
</evidence>
<gene>
    <name evidence="9" type="primary">glnS</name>
    <name evidence="14" type="ORF">BWK62_12340</name>
</gene>
<dbReference type="InterPro" id="IPR050132">
    <property type="entry name" value="Gln/Glu-tRNA_Ligase"/>
</dbReference>
<feature type="binding site" evidence="9">
    <location>
        <position position="211"/>
    </location>
    <ligand>
        <name>L-glutamine</name>
        <dbReference type="ChEBI" id="CHEBI:58359"/>
    </ligand>
</feature>
<dbReference type="GO" id="GO:0006424">
    <property type="term" value="P:glutamyl-tRNA aminoacylation"/>
    <property type="evidence" value="ECO:0007669"/>
    <property type="project" value="UniProtKB-UniRule"/>
</dbReference>
<dbReference type="OrthoDB" id="9801560at2"/>
<dbReference type="FunFam" id="3.90.800.10:FF:000001">
    <property type="entry name" value="Glutamine--tRNA ligase"/>
    <property type="match status" value="1"/>
</dbReference>
<feature type="binding site" evidence="9">
    <location>
        <begin position="35"/>
        <end position="37"/>
    </location>
    <ligand>
        <name>ATP</name>
        <dbReference type="ChEBI" id="CHEBI:30616"/>
    </ligand>
</feature>
<keyword evidence="4 9" id="KW-0547">Nucleotide-binding</keyword>
<evidence type="ECO:0000256" key="4">
    <source>
        <dbReference type="ARBA" id="ARBA00022741"/>
    </source>
</evidence>
<dbReference type="PROSITE" id="PS00178">
    <property type="entry name" value="AA_TRNA_LIGASE_I"/>
    <property type="match status" value="1"/>
</dbReference>
<protein>
    <recommendedName>
        <fullName evidence="9">Glutamine--tRNA ligase</fullName>
        <ecNumber evidence="9">6.1.1.18</ecNumber>
    </recommendedName>
    <alternativeName>
        <fullName evidence="9">Glutaminyl-tRNA synthetase</fullName>
        <shortName evidence="9">GlnRS</shortName>
    </alternativeName>
</protein>
<dbReference type="FunFam" id="2.40.240.10:FF:000001">
    <property type="entry name" value="Glutamine--tRNA ligase"/>
    <property type="match status" value="1"/>
</dbReference>
<dbReference type="InterPro" id="IPR004514">
    <property type="entry name" value="Gln-tRNA-synth"/>
</dbReference>
<dbReference type="InterPro" id="IPR011035">
    <property type="entry name" value="Ribosomal_bL25/Gln-tRNA_synth"/>
</dbReference>
<dbReference type="AlphaFoldDB" id="A0A246G8L5"/>
<keyword evidence="5 9" id="KW-0067">ATP-binding</keyword>
<evidence type="ECO:0000256" key="7">
    <source>
        <dbReference type="ARBA" id="ARBA00023146"/>
    </source>
</evidence>
<comment type="caution">
    <text evidence="9">Lacks conserved residue(s) required for the propagation of feature annotation.</text>
</comment>
<dbReference type="InterPro" id="IPR014729">
    <property type="entry name" value="Rossmann-like_a/b/a_fold"/>
</dbReference>
<dbReference type="Gene3D" id="2.40.240.10">
    <property type="entry name" value="Ribosomal Protein L25, Chain P"/>
    <property type="match status" value="2"/>
</dbReference>
<evidence type="ECO:0000259" key="12">
    <source>
        <dbReference type="Pfam" id="PF03950"/>
    </source>
</evidence>
<keyword evidence="6 9" id="KW-0648">Protein biosynthesis</keyword>
<dbReference type="EMBL" id="MTCY01000043">
    <property type="protein sequence ID" value="OWP75321.1"/>
    <property type="molecule type" value="Genomic_DNA"/>
</dbReference>
<evidence type="ECO:0000256" key="10">
    <source>
        <dbReference type="RuleBase" id="RU363037"/>
    </source>
</evidence>
<comment type="catalytic activity">
    <reaction evidence="8 9">
        <text>tRNA(Gln) + L-glutamine + ATP = L-glutaminyl-tRNA(Gln) + AMP + diphosphate</text>
        <dbReference type="Rhea" id="RHEA:20121"/>
        <dbReference type="Rhea" id="RHEA-COMP:9662"/>
        <dbReference type="Rhea" id="RHEA-COMP:9681"/>
        <dbReference type="ChEBI" id="CHEBI:30616"/>
        <dbReference type="ChEBI" id="CHEBI:33019"/>
        <dbReference type="ChEBI" id="CHEBI:58359"/>
        <dbReference type="ChEBI" id="CHEBI:78442"/>
        <dbReference type="ChEBI" id="CHEBI:78521"/>
        <dbReference type="ChEBI" id="CHEBI:456215"/>
        <dbReference type="EC" id="6.1.1.18"/>
    </reaction>
</comment>
<dbReference type="Pfam" id="PF00749">
    <property type="entry name" value="tRNA-synt_1c"/>
    <property type="match status" value="1"/>
</dbReference>
<sequence>MSSTEKSLNFIEQIIEEDLNNGLSNDKLRFRFPPEPNGYLHVGHASAICLNFGLGLDYNAPVNLRFDDTNPSKEEQEYVDAIKRDVEWLGFKWDKECYASDYFQELYDWAIELIKKGKAYVDNLSSEEMARLKGTPTQPGENSPNRDRSVEENLDLFTRMKNGEFPNGSYVLRAKIDMASSNMLMRDPIMYRIMHEHHHRTGNQWCIYPMYDWAHGESDYMEQVSHSFCTLEFLPHRELYDWFLNAIYDNSKVRPKQREFARRNLSHTVVSKRKLLQLVQEGHVTGWDDPRMSTISGMRRRGYTPESIRNFAKTIGIAKRTNLIDVSLLEFCVREDLNKTAPRVMAVLDPVKLVITNYPEGQEEWLEAENNPEEEIMTYRKVPFSKVLYIEREDFKEEADKKFFRLKLDGEVRLKNAYIIKAESVIKDENGNITEIHATYDPDSRSGSGTEASKRKVKGTIHWVSQTHAIPAEIRVYDRLFTHESPDGNKEVDFKEFINPNSLQIITGYLEPSLADVKELDQFQFQRLGYFCVDKDSSMEKLVFNKTVGLKDTWAKISE</sequence>
<evidence type="ECO:0000259" key="13">
    <source>
        <dbReference type="Pfam" id="PF20974"/>
    </source>
</evidence>
<feature type="domain" description="Glutamyl/glutaminyl-tRNA synthetase class Ib catalytic" evidence="11">
    <location>
        <begin position="27"/>
        <end position="338"/>
    </location>
</feature>
<keyword evidence="7 9" id="KW-0030">Aminoacyl-tRNA synthetase</keyword>
<feature type="domain" description="Glutamyl/glutaminyl-tRNA synthetase class Ib anti-codon binding" evidence="12">
    <location>
        <begin position="341"/>
        <end position="441"/>
    </location>
</feature>
<dbReference type="NCBIfam" id="NF011291">
    <property type="entry name" value="PRK14703.1"/>
    <property type="match status" value="1"/>
</dbReference>
<dbReference type="GO" id="GO:0005524">
    <property type="term" value="F:ATP binding"/>
    <property type="evidence" value="ECO:0007669"/>
    <property type="project" value="UniProtKB-UniRule"/>
</dbReference>
<name>A0A246G8L5_9FLAO</name>
<dbReference type="InterPro" id="IPR001412">
    <property type="entry name" value="aa-tRNA-synth_I_CS"/>
</dbReference>
<feature type="domain" description="tRNA synthetases class I (E and Q) anti-codon binding" evidence="13">
    <location>
        <begin position="460"/>
        <end position="534"/>
    </location>
</feature>
<dbReference type="GO" id="GO:0005829">
    <property type="term" value="C:cytosol"/>
    <property type="evidence" value="ECO:0007669"/>
    <property type="project" value="TreeGrafter"/>
</dbReference>
<dbReference type="InterPro" id="IPR049437">
    <property type="entry name" value="tRNA-synt_1c_C2"/>
</dbReference>
<dbReference type="SUPFAM" id="SSF52374">
    <property type="entry name" value="Nucleotidylyl transferase"/>
    <property type="match status" value="1"/>
</dbReference>
<dbReference type="InterPro" id="IPR000924">
    <property type="entry name" value="Glu/Gln-tRNA-synth"/>
</dbReference>